<reference evidence="1 2" key="1">
    <citation type="submission" date="2017-12" db="EMBL/GenBank/DDBJ databases">
        <title>Phylogenetic diversity of female urinary microbiome.</title>
        <authorList>
            <person name="Thomas-White K."/>
            <person name="Wolfe A.J."/>
        </authorList>
    </citation>
    <scope>NUCLEOTIDE SEQUENCE [LARGE SCALE GENOMIC DNA]</scope>
    <source>
        <strain evidence="1 2">UMB0321</strain>
    </source>
</reference>
<sequence>MAVIFIKKMGVGGECNHTADINTQNNFPKWHCQPSIFSLSIMANRLKKRWESSNGKRKRPFYLRKYFIIYKIL</sequence>
<proteinExistence type="predicted"/>
<protein>
    <submittedName>
        <fullName evidence="1">Uncharacterized protein</fullName>
    </submittedName>
</protein>
<dbReference type="EMBL" id="PKJO01000005">
    <property type="protein sequence ID" value="PLA40440.1"/>
    <property type="molecule type" value="Genomic_DNA"/>
</dbReference>
<dbReference type="AlphaFoldDB" id="A0A2I1XCS7"/>
<evidence type="ECO:0000313" key="2">
    <source>
        <dbReference type="Proteomes" id="UP000234767"/>
    </source>
</evidence>
<comment type="caution">
    <text evidence="1">The sequence shown here is derived from an EMBL/GenBank/DDBJ whole genome shotgun (WGS) entry which is preliminary data.</text>
</comment>
<organism evidence="1 2">
    <name type="scientific">Neisseria sicca</name>
    <dbReference type="NCBI Taxonomy" id="490"/>
    <lineage>
        <taxon>Bacteria</taxon>
        <taxon>Pseudomonadati</taxon>
        <taxon>Pseudomonadota</taxon>
        <taxon>Betaproteobacteria</taxon>
        <taxon>Neisseriales</taxon>
        <taxon>Neisseriaceae</taxon>
        <taxon>Neisseria</taxon>
    </lineage>
</organism>
<accession>A0A2I1XCS7</accession>
<gene>
    <name evidence="1" type="ORF">CYK00_05055</name>
</gene>
<name>A0A2I1XCS7_NEISI</name>
<evidence type="ECO:0000313" key="1">
    <source>
        <dbReference type="EMBL" id="PLA40440.1"/>
    </source>
</evidence>
<dbReference type="Proteomes" id="UP000234767">
    <property type="component" value="Unassembled WGS sequence"/>
</dbReference>